<dbReference type="SUPFAM" id="SSF51735">
    <property type="entry name" value="NAD(P)-binding Rossmann-fold domains"/>
    <property type="match status" value="1"/>
</dbReference>
<evidence type="ECO:0000313" key="3">
    <source>
        <dbReference type="Proteomes" id="UP000037737"/>
    </source>
</evidence>
<dbReference type="PANTHER" id="PTHR47129">
    <property type="entry name" value="QUINONE OXIDOREDUCTASE 2"/>
    <property type="match status" value="1"/>
</dbReference>
<dbReference type="AlphaFoldDB" id="A0A0M8MGX2"/>
<dbReference type="InterPro" id="IPR052718">
    <property type="entry name" value="NmrA-type_oxidoreductase"/>
</dbReference>
<dbReference type="KEGG" id="mcw:A8L33_01070"/>
<dbReference type="Proteomes" id="UP000037737">
    <property type="component" value="Unassembled WGS sequence"/>
</dbReference>
<reference evidence="2" key="1">
    <citation type="submission" date="2015-04" db="EMBL/GenBank/DDBJ databases">
        <title>Complete genome sequence of Microbacterium chocolatum SIT 101, a bacterium enantioselectively hydrolyzing mesomeric diesters.</title>
        <authorList>
            <person name="Li X."/>
            <person name="Xu Y."/>
        </authorList>
    </citation>
    <scope>NUCLEOTIDE SEQUENCE [LARGE SCALE GENOMIC DNA]</scope>
    <source>
        <strain evidence="2">SIT 101</strain>
    </source>
</reference>
<dbReference type="Gene3D" id="3.90.25.10">
    <property type="entry name" value="UDP-galactose 4-epimerase, domain 1"/>
    <property type="match status" value="1"/>
</dbReference>
<accession>A0A0M8MGX2</accession>
<dbReference type="InterPro" id="IPR016040">
    <property type="entry name" value="NAD(P)-bd_dom"/>
</dbReference>
<dbReference type="Gene3D" id="3.40.50.720">
    <property type="entry name" value="NAD(P)-binding Rossmann-like Domain"/>
    <property type="match status" value="1"/>
</dbReference>
<evidence type="ECO:0000259" key="1">
    <source>
        <dbReference type="Pfam" id="PF13460"/>
    </source>
</evidence>
<proteinExistence type="predicted"/>
<dbReference type="PANTHER" id="PTHR47129:SF1">
    <property type="entry name" value="NMRA-LIKE DOMAIN-CONTAINING PROTEIN"/>
    <property type="match status" value="1"/>
</dbReference>
<protein>
    <submittedName>
        <fullName evidence="2">Nucleoside-diphosphate sugar epimerase</fullName>
    </submittedName>
</protein>
<dbReference type="EMBL" id="LAVO01000015">
    <property type="protein sequence ID" value="KOS09867.1"/>
    <property type="molecule type" value="Genomic_DNA"/>
</dbReference>
<dbReference type="CDD" id="cd05269">
    <property type="entry name" value="TMR_SDR_a"/>
    <property type="match status" value="1"/>
</dbReference>
<comment type="caution">
    <text evidence="2">The sequence shown here is derived from an EMBL/GenBank/DDBJ whole genome shotgun (WGS) entry which is preliminary data.</text>
</comment>
<keyword evidence="3" id="KW-1185">Reference proteome</keyword>
<dbReference type="OrthoDB" id="5510591at2"/>
<dbReference type="PATRIC" id="fig|84292.3.peg.2706"/>
<dbReference type="InterPro" id="IPR036291">
    <property type="entry name" value="NAD(P)-bd_dom_sf"/>
</dbReference>
<dbReference type="Pfam" id="PF13460">
    <property type="entry name" value="NAD_binding_10"/>
    <property type="match status" value="1"/>
</dbReference>
<gene>
    <name evidence="2" type="ORF">XI38_13315</name>
</gene>
<sequence length="289" mass="29546">MSILVTGASGHLGRHVVDSLLARGVAPADIVAGVFTAEKGAPLRELGVTVVPLDVNDPATVTAALAGVSRVLLISGPDVANRVDGHRTVIEAAAAAGVELLVYTSVARATSFAWPLGESHRITEEIIAASGVPAVVLRNNWYHENQTQDVLGAAESGVIAAATGDARVASASRRDYAEAAAAVLTEEGHTGRIYELGGDAAWTYDELAATAGEILGREVRFAAQTPAERTATLEGFGLPADVAAFVASIDEGIAGGVLAESDGTLSRLIGRPTTPLVDTLRAEVAAARA</sequence>
<evidence type="ECO:0000313" key="2">
    <source>
        <dbReference type="EMBL" id="KOS09867.1"/>
    </source>
</evidence>
<feature type="domain" description="NAD(P)-binding" evidence="1">
    <location>
        <begin position="7"/>
        <end position="186"/>
    </location>
</feature>
<organism evidence="2 3">
    <name type="scientific">Microbacterium aurantiacum</name>
    <dbReference type="NCBI Taxonomy" id="162393"/>
    <lineage>
        <taxon>Bacteria</taxon>
        <taxon>Bacillati</taxon>
        <taxon>Actinomycetota</taxon>
        <taxon>Actinomycetes</taxon>
        <taxon>Micrococcales</taxon>
        <taxon>Microbacteriaceae</taxon>
        <taxon>Microbacterium</taxon>
    </lineage>
</organism>
<name>A0A0M8MGX2_9MICO</name>